<proteinExistence type="inferred from homology"/>
<evidence type="ECO:0000256" key="1">
    <source>
        <dbReference type="ARBA" id="ARBA00007447"/>
    </source>
</evidence>
<name>A0ABR2UM36_9PEZI</name>
<dbReference type="Gene3D" id="2.40.70.10">
    <property type="entry name" value="Acid Proteases"/>
    <property type="match status" value="2"/>
</dbReference>
<accession>A0ABR2UM36</accession>
<keyword evidence="6" id="KW-1185">Reference proteome</keyword>
<feature type="chain" id="PRO_5045674032" evidence="3">
    <location>
        <begin position="22"/>
        <end position="487"/>
    </location>
</feature>
<comment type="caution">
    <text evidence="5">The sequence shown here is derived from an EMBL/GenBank/DDBJ whole genome shotgun (WGS) entry which is preliminary data.</text>
</comment>
<feature type="region of interest" description="Disordered" evidence="2">
    <location>
        <begin position="425"/>
        <end position="461"/>
    </location>
</feature>
<feature type="compositionally biased region" description="Low complexity" evidence="2">
    <location>
        <begin position="425"/>
        <end position="460"/>
    </location>
</feature>
<evidence type="ECO:0000256" key="3">
    <source>
        <dbReference type="SAM" id="SignalP"/>
    </source>
</evidence>
<evidence type="ECO:0000256" key="2">
    <source>
        <dbReference type="SAM" id="MobiDB-lite"/>
    </source>
</evidence>
<organism evidence="5 6">
    <name type="scientific">Seiridium unicorne</name>
    <dbReference type="NCBI Taxonomy" id="138068"/>
    <lineage>
        <taxon>Eukaryota</taxon>
        <taxon>Fungi</taxon>
        <taxon>Dikarya</taxon>
        <taxon>Ascomycota</taxon>
        <taxon>Pezizomycotina</taxon>
        <taxon>Sordariomycetes</taxon>
        <taxon>Xylariomycetidae</taxon>
        <taxon>Amphisphaeriales</taxon>
        <taxon>Sporocadaceae</taxon>
        <taxon>Seiridium</taxon>
    </lineage>
</organism>
<dbReference type="PROSITE" id="PS51767">
    <property type="entry name" value="PEPTIDASE_A1"/>
    <property type="match status" value="1"/>
</dbReference>
<dbReference type="SUPFAM" id="SSF50630">
    <property type="entry name" value="Acid proteases"/>
    <property type="match status" value="1"/>
</dbReference>
<feature type="domain" description="Peptidase A1" evidence="4">
    <location>
        <begin position="66"/>
        <end position="405"/>
    </location>
</feature>
<evidence type="ECO:0000259" key="4">
    <source>
        <dbReference type="PROSITE" id="PS51767"/>
    </source>
</evidence>
<sequence>MQFADAARLFATLSLLTGAESSSESQSGGVVSLPFTVRYPADNGLRARDTTGDAELGNSWVRYGQFLVNVSIGTPPQPITVKIDTATADSWFFGKGSCDESRVDCLGGSFDPNASSTFTTLDYPEFHIEYVSPSDTEVDGIYFSDALRIGDELTLKNVTLIEATETQALTRAIMGIGFSNDSTLAQGGQWYPTVIDEMLLQGKIGRRAYGLYMDGKDAETGEILFGGYDKAKFDGDLTALSIVPGNDDFVVDLLSVSMTNGSGTLPLSASNGSRNDASEFPTTALIDAGSSFLKLPTDAYSAFINSLGGAIDSSGYVACDFGQSSSLNFVFGNSTVNTEIKVSLFDLAVPYMNTDGEYKEDSDGNRICMLGVDESSKSSKHSIGDTFLRSAYVVFDLDHREVSMAQLKHDASGSEIVALGADGQSTQTSATSTATSTGTTVVSSTGGASTTESTGAAQTSPNAVPTLQPVTNVLGTVFIVAWLSSYI</sequence>
<dbReference type="Proteomes" id="UP001408356">
    <property type="component" value="Unassembled WGS sequence"/>
</dbReference>
<dbReference type="EMBL" id="JARVKF010000413">
    <property type="protein sequence ID" value="KAK9415698.1"/>
    <property type="molecule type" value="Genomic_DNA"/>
</dbReference>
<keyword evidence="3" id="KW-0732">Signal</keyword>
<reference evidence="5 6" key="1">
    <citation type="journal article" date="2024" name="J. Plant Pathol.">
        <title>Sequence and assembly of the genome of Seiridium unicorne, isolate CBS 538.82, causal agent of cypress canker disease.</title>
        <authorList>
            <person name="Scali E."/>
            <person name="Rocca G.D."/>
            <person name="Danti R."/>
            <person name="Garbelotto M."/>
            <person name="Barberini S."/>
            <person name="Baroncelli R."/>
            <person name="Emiliani G."/>
        </authorList>
    </citation>
    <scope>NUCLEOTIDE SEQUENCE [LARGE SCALE GENOMIC DNA]</scope>
    <source>
        <strain evidence="5 6">BM-138-508</strain>
    </source>
</reference>
<dbReference type="PANTHER" id="PTHR47966:SF65">
    <property type="entry name" value="ASPARTIC-TYPE ENDOPEPTIDASE"/>
    <property type="match status" value="1"/>
</dbReference>
<dbReference type="InterPro" id="IPR001461">
    <property type="entry name" value="Aspartic_peptidase_A1"/>
</dbReference>
<dbReference type="Pfam" id="PF00026">
    <property type="entry name" value="Asp"/>
    <property type="match status" value="1"/>
</dbReference>
<dbReference type="PRINTS" id="PR00792">
    <property type="entry name" value="PEPSIN"/>
</dbReference>
<dbReference type="PANTHER" id="PTHR47966">
    <property type="entry name" value="BETA-SITE APP-CLEAVING ENZYME, ISOFORM A-RELATED"/>
    <property type="match status" value="1"/>
</dbReference>
<dbReference type="InterPro" id="IPR033121">
    <property type="entry name" value="PEPTIDASE_A1"/>
</dbReference>
<feature type="signal peptide" evidence="3">
    <location>
        <begin position="1"/>
        <end position="21"/>
    </location>
</feature>
<evidence type="ECO:0000313" key="5">
    <source>
        <dbReference type="EMBL" id="KAK9415698.1"/>
    </source>
</evidence>
<comment type="similarity">
    <text evidence="1">Belongs to the peptidase A1 family.</text>
</comment>
<evidence type="ECO:0000313" key="6">
    <source>
        <dbReference type="Proteomes" id="UP001408356"/>
    </source>
</evidence>
<protein>
    <submittedName>
        <fullName evidence="5">Aspartic peptidase domain-containing protein</fullName>
    </submittedName>
</protein>
<dbReference type="InterPro" id="IPR021109">
    <property type="entry name" value="Peptidase_aspartic_dom_sf"/>
</dbReference>
<gene>
    <name evidence="5" type="ORF">SUNI508_10176</name>
</gene>